<accession>A0ABU2HTY2</accession>
<protein>
    <submittedName>
        <fullName evidence="1">Uncharacterized protein</fullName>
    </submittedName>
</protein>
<name>A0ABU2HTY2_9RHOB</name>
<comment type="caution">
    <text evidence="1">The sequence shown here is derived from an EMBL/GenBank/DDBJ whole genome shotgun (WGS) entry which is preliminary data.</text>
</comment>
<keyword evidence="2" id="KW-1185">Reference proteome</keyword>
<proteinExistence type="predicted"/>
<dbReference type="Proteomes" id="UP001269144">
    <property type="component" value="Unassembled WGS sequence"/>
</dbReference>
<sequence length="56" mass="5485">MVPKAATIPPEICHPLRNAAASGALAAVVLPEASPDDGPAMLRGNALAIGAAFAAH</sequence>
<evidence type="ECO:0000313" key="1">
    <source>
        <dbReference type="EMBL" id="MDS9468493.1"/>
    </source>
</evidence>
<evidence type="ECO:0000313" key="2">
    <source>
        <dbReference type="Proteomes" id="UP001269144"/>
    </source>
</evidence>
<gene>
    <name evidence="1" type="ORF">RGQ15_13040</name>
</gene>
<reference evidence="2" key="1">
    <citation type="submission" date="2023-07" db="EMBL/GenBank/DDBJ databases">
        <title>Paracoccus sp. MBLB3053 whole genome sequence.</title>
        <authorList>
            <person name="Hwang C.Y."/>
            <person name="Cho E.-S."/>
            <person name="Seo M.-J."/>
        </authorList>
    </citation>
    <scope>NUCLEOTIDE SEQUENCE [LARGE SCALE GENOMIC DNA]</scope>
    <source>
        <strain evidence="2">MBLB3053</strain>
    </source>
</reference>
<organism evidence="1 2">
    <name type="scientific">Paracoccus aurantius</name>
    <dbReference type="NCBI Taxonomy" id="3073814"/>
    <lineage>
        <taxon>Bacteria</taxon>
        <taxon>Pseudomonadati</taxon>
        <taxon>Pseudomonadota</taxon>
        <taxon>Alphaproteobacteria</taxon>
        <taxon>Rhodobacterales</taxon>
        <taxon>Paracoccaceae</taxon>
        <taxon>Paracoccus</taxon>
    </lineage>
</organism>
<dbReference type="RefSeq" id="WP_311160712.1">
    <property type="nucleotide sequence ID" value="NZ_JAVQLW010000001.1"/>
</dbReference>
<dbReference type="EMBL" id="JAVQLW010000001">
    <property type="protein sequence ID" value="MDS9468493.1"/>
    <property type="molecule type" value="Genomic_DNA"/>
</dbReference>